<dbReference type="Gene3D" id="3.90.1580.10">
    <property type="entry name" value="paralog of FGE (formylglycine-generating enzyme)"/>
    <property type="match status" value="1"/>
</dbReference>
<gene>
    <name evidence="2" type="ORF">D9R14_10910</name>
</gene>
<dbReference type="Proteomes" id="UP000269692">
    <property type="component" value="Unassembled WGS sequence"/>
</dbReference>
<feature type="domain" description="Sulfatase-modifying factor enzyme-like" evidence="1">
    <location>
        <begin position="1"/>
        <end position="295"/>
    </location>
</feature>
<evidence type="ECO:0000313" key="2">
    <source>
        <dbReference type="EMBL" id="RLP78797.1"/>
    </source>
</evidence>
<dbReference type="AlphaFoldDB" id="A0A3L7AEW4"/>
<evidence type="ECO:0000313" key="3">
    <source>
        <dbReference type="Proteomes" id="UP000269692"/>
    </source>
</evidence>
<dbReference type="PANTHER" id="PTHR23150:SF19">
    <property type="entry name" value="FORMYLGLYCINE-GENERATING ENZYME"/>
    <property type="match status" value="1"/>
</dbReference>
<dbReference type="EMBL" id="RCTF01000007">
    <property type="protein sequence ID" value="RLP78797.1"/>
    <property type="molecule type" value="Genomic_DNA"/>
</dbReference>
<keyword evidence="3" id="KW-1185">Reference proteome</keyword>
<name>A0A3L7AEW4_9HYPH</name>
<proteinExistence type="predicted"/>
<sequence length="298" mass="32016">MALVPGGAFVMGSDRFYPEERPAHRAKVGRFLMDRTPVTNARFAAFVAATGYVTVAERVPDPARYPGVTADQLVPGSLVFAPRTDGPNRGPADWWRYVPGACWRHPQGPASDLDGRDDHPAVHVAHEDAAAYAAWAGKRLPSEAEWECAARGGLRAAEYAWGGELAPGGRRMAHIWPGGPFPRHAGDTPPGTAAVGLYPANGFGLHDMIGNVWEWTDDWYGTRHAAAAEGAPGRSCCAARARSLDPAQPDLPIPRKVLKGGSFLCAPDFCQRYRPAARQPQMIDSAACHIGFRCVADA</sequence>
<accession>A0A3L7AEW4</accession>
<protein>
    <submittedName>
        <fullName evidence="2">Formylglycine-generating enzyme family protein</fullName>
    </submittedName>
</protein>
<dbReference type="Pfam" id="PF03781">
    <property type="entry name" value="FGE-sulfatase"/>
    <property type="match status" value="1"/>
</dbReference>
<dbReference type="GO" id="GO:0120147">
    <property type="term" value="F:formylglycine-generating oxidase activity"/>
    <property type="evidence" value="ECO:0007669"/>
    <property type="project" value="TreeGrafter"/>
</dbReference>
<dbReference type="OrthoDB" id="9768004at2"/>
<dbReference type="PANTHER" id="PTHR23150">
    <property type="entry name" value="SULFATASE MODIFYING FACTOR 1, 2"/>
    <property type="match status" value="1"/>
</dbReference>
<comment type="caution">
    <text evidence="2">The sequence shown here is derived from an EMBL/GenBank/DDBJ whole genome shotgun (WGS) entry which is preliminary data.</text>
</comment>
<dbReference type="InterPro" id="IPR016187">
    <property type="entry name" value="CTDL_fold"/>
</dbReference>
<dbReference type="InterPro" id="IPR005532">
    <property type="entry name" value="SUMF_dom"/>
</dbReference>
<dbReference type="SUPFAM" id="SSF56436">
    <property type="entry name" value="C-type lectin-like"/>
    <property type="match status" value="1"/>
</dbReference>
<reference evidence="2 3" key="1">
    <citation type="submission" date="2018-10" db="EMBL/GenBank/DDBJ databases">
        <title>Xanthobacter tagetidis genome sequencing and assembly.</title>
        <authorList>
            <person name="Maclea K.S."/>
            <person name="Goen A.E."/>
            <person name="Fatima S.A."/>
        </authorList>
    </citation>
    <scope>NUCLEOTIDE SEQUENCE [LARGE SCALE GENOMIC DNA]</scope>
    <source>
        <strain evidence="2 3">ATCC 700314</strain>
    </source>
</reference>
<organism evidence="2 3">
    <name type="scientific">Xanthobacter tagetidis</name>
    <dbReference type="NCBI Taxonomy" id="60216"/>
    <lineage>
        <taxon>Bacteria</taxon>
        <taxon>Pseudomonadati</taxon>
        <taxon>Pseudomonadota</taxon>
        <taxon>Alphaproteobacteria</taxon>
        <taxon>Hyphomicrobiales</taxon>
        <taxon>Xanthobacteraceae</taxon>
        <taxon>Xanthobacter</taxon>
    </lineage>
</organism>
<dbReference type="InterPro" id="IPR042095">
    <property type="entry name" value="SUMF_sf"/>
</dbReference>
<evidence type="ECO:0000259" key="1">
    <source>
        <dbReference type="Pfam" id="PF03781"/>
    </source>
</evidence>
<dbReference type="InterPro" id="IPR051043">
    <property type="entry name" value="Sulfatase_Mod_Factor_Kinase"/>
</dbReference>